<keyword evidence="1" id="KW-0812">Transmembrane</keyword>
<accession>A0AAX2AA41</accession>
<keyword evidence="1" id="KW-1133">Transmembrane helix</keyword>
<protein>
    <submittedName>
        <fullName evidence="3">Uncharacterized protein</fullName>
    </submittedName>
</protein>
<feature type="chain" id="PRO_5043824877" evidence="2">
    <location>
        <begin position="19"/>
        <end position="159"/>
    </location>
</feature>
<reference evidence="3 4" key="1">
    <citation type="submission" date="2017-10" db="EMBL/GenBank/DDBJ databases">
        <title>Genomics of the genus Arcobacter.</title>
        <authorList>
            <person name="Perez-Cataluna A."/>
            <person name="Figueras M.J."/>
        </authorList>
    </citation>
    <scope>NUCLEOTIDE SEQUENCE [LARGE SCALE GENOMIC DNA]</scope>
    <source>
        <strain evidence="3 4">CECT 7835</strain>
    </source>
</reference>
<evidence type="ECO:0000256" key="1">
    <source>
        <dbReference type="SAM" id="Phobius"/>
    </source>
</evidence>
<evidence type="ECO:0000313" key="3">
    <source>
        <dbReference type="EMBL" id="RXK10306.1"/>
    </source>
</evidence>
<feature type="signal peptide" evidence="2">
    <location>
        <begin position="1"/>
        <end position="18"/>
    </location>
</feature>
<dbReference type="Proteomes" id="UP000289193">
    <property type="component" value="Unassembled WGS sequence"/>
</dbReference>
<keyword evidence="4" id="KW-1185">Reference proteome</keyword>
<gene>
    <name evidence="3" type="ORF">CRV05_07770</name>
</gene>
<organism evidence="3 4">
    <name type="scientific">Halarcobacter bivalviorum</name>
    <dbReference type="NCBI Taxonomy" id="663364"/>
    <lineage>
        <taxon>Bacteria</taxon>
        <taxon>Pseudomonadati</taxon>
        <taxon>Campylobacterota</taxon>
        <taxon>Epsilonproteobacteria</taxon>
        <taxon>Campylobacterales</taxon>
        <taxon>Arcobacteraceae</taxon>
        <taxon>Halarcobacter</taxon>
    </lineage>
</organism>
<evidence type="ECO:0000256" key="2">
    <source>
        <dbReference type="SAM" id="SignalP"/>
    </source>
</evidence>
<comment type="caution">
    <text evidence="3">The sequence shown here is derived from an EMBL/GenBank/DDBJ whole genome shotgun (WGS) entry which is preliminary data.</text>
</comment>
<keyword evidence="1" id="KW-0472">Membrane</keyword>
<name>A0AAX2AA41_9BACT</name>
<sequence length="159" mass="17458">MKSILVLLLLSLNLNAHTLIMDIIDNEDNTITVVGAFSTGEKTVGALVKLESLITGEVLYQKRLPKESELTIEIPKEQYQVVLDGGPGHTVVKEGFAPLEGFTKKTDKTQTSKKLSQNQHGALINTSVIVLFSIAFVLLVLTLYFSAKNTKMLTSQLKK</sequence>
<evidence type="ECO:0000313" key="4">
    <source>
        <dbReference type="Proteomes" id="UP000289193"/>
    </source>
</evidence>
<feature type="transmembrane region" description="Helical" evidence="1">
    <location>
        <begin position="122"/>
        <end position="145"/>
    </location>
</feature>
<keyword evidence="2" id="KW-0732">Signal</keyword>
<proteinExistence type="predicted"/>
<dbReference type="EMBL" id="PDKM01000003">
    <property type="protein sequence ID" value="RXK10306.1"/>
    <property type="molecule type" value="Genomic_DNA"/>
</dbReference>
<dbReference type="AlphaFoldDB" id="A0AAX2AA41"/>